<feature type="coiled-coil region" evidence="5">
    <location>
        <begin position="171"/>
        <end position="318"/>
    </location>
</feature>
<evidence type="ECO:0000256" key="5">
    <source>
        <dbReference type="SAM" id="Coils"/>
    </source>
</evidence>
<dbReference type="Gene3D" id="1.20.5.500">
    <property type="entry name" value="Single helix bin"/>
    <property type="match status" value="1"/>
</dbReference>
<protein>
    <submittedName>
        <fullName evidence="8">Keratin, type I cytoskeletal 17-like</fullName>
    </submittedName>
</protein>
<dbReference type="Gene3D" id="1.20.5.1160">
    <property type="entry name" value="Vasodilator-stimulated phosphoprotein"/>
    <property type="match status" value="1"/>
</dbReference>
<name>A0AA97LD91_EUBMA</name>
<evidence type="ECO:0000313" key="7">
    <source>
        <dbReference type="Proteomes" id="UP001190640"/>
    </source>
</evidence>
<dbReference type="PROSITE" id="PS51842">
    <property type="entry name" value="IF_ROD_2"/>
    <property type="match status" value="1"/>
</dbReference>
<evidence type="ECO:0000259" key="6">
    <source>
        <dbReference type="PROSITE" id="PS51842"/>
    </source>
</evidence>
<dbReference type="InterPro" id="IPR002957">
    <property type="entry name" value="Keratin_I"/>
</dbReference>
<dbReference type="KEGG" id="emc:129340690"/>
<dbReference type="PROSITE" id="PS00226">
    <property type="entry name" value="IF_ROD_1"/>
    <property type="match status" value="1"/>
</dbReference>
<dbReference type="GeneID" id="129340690"/>
<dbReference type="GO" id="GO:0005198">
    <property type="term" value="F:structural molecule activity"/>
    <property type="evidence" value="ECO:0007669"/>
    <property type="project" value="InterPro"/>
</dbReference>
<dbReference type="Proteomes" id="UP001190640">
    <property type="component" value="Chromosome 12"/>
</dbReference>
<proteinExistence type="inferred from homology"/>
<dbReference type="GO" id="GO:0030855">
    <property type="term" value="P:epithelial cell differentiation"/>
    <property type="evidence" value="ECO:0007669"/>
    <property type="project" value="TreeGrafter"/>
</dbReference>
<organism evidence="7 8">
    <name type="scientific">Eublepharis macularius</name>
    <name type="common">Leopard gecko</name>
    <name type="synonym">Cyrtodactylus macularius</name>
    <dbReference type="NCBI Taxonomy" id="481883"/>
    <lineage>
        <taxon>Eukaryota</taxon>
        <taxon>Metazoa</taxon>
        <taxon>Chordata</taxon>
        <taxon>Craniata</taxon>
        <taxon>Vertebrata</taxon>
        <taxon>Euteleostomi</taxon>
        <taxon>Lepidosauria</taxon>
        <taxon>Squamata</taxon>
        <taxon>Bifurcata</taxon>
        <taxon>Gekkota</taxon>
        <taxon>Eublepharidae</taxon>
        <taxon>Eublepharinae</taxon>
        <taxon>Eublepharis</taxon>
    </lineage>
</organism>
<dbReference type="PANTHER" id="PTHR23239">
    <property type="entry name" value="INTERMEDIATE FILAMENT"/>
    <property type="match status" value="1"/>
</dbReference>
<feature type="domain" description="IF rod" evidence="6">
    <location>
        <begin position="68"/>
        <end position="379"/>
    </location>
</feature>
<dbReference type="SUPFAM" id="SSF64593">
    <property type="entry name" value="Intermediate filament protein, coiled coil region"/>
    <property type="match status" value="2"/>
</dbReference>
<dbReference type="SMART" id="SM01391">
    <property type="entry name" value="Filament"/>
    <property type="match status" value="1"/>
</dbReference>
<dbReference type="FunFam" id="1.20.5.500:FF:000001">
    <property type="entry name" value="Type II keratin 23"/>
    <property type="match status" value="1"/>
</dbReference>
<comment type="similarity">
    <text evidence="4">Belongs to the intermediate filament family.</text>
</comment>
<evidence type="ECO:0000256" key="2">
    <source>
        <dbReference type="ARBA" id="ARBA00022754"/>
    </source>
</evidence>
<keyword evidence="3 5" id="KW-0175">Coiled coil</keyword>
<dbReference type="AlphaFoldDB" id="A0AA97LD91"/>
<dbReference type="Pfam" id="PF00038">
    <property type="entry name" value="Filament"/>
    <property type="match status" value="1"/>
</dbReference>
<feature type="coiled-coil region" evidence="5">
    <location>
        <begin position="72"/>
        <end position="106"/>
    </location>
</feature>
<evidence type="ECO:0000256" key="1">
    <source>
        <dbReference type="ARBA" id="ARBA00022744"/>
    </source>
</evidence>
<reference evidence="8" key="1">
    <citation type="submission" date="2025-08" db="UniProtKB">
        <authorList>
            <consortium name="RefSeq"/>
        </authorList>
    </citation>
    <scope>IDENTIFICATION</scope>
    <source>
        <tissue evidence="8">Blood</tissue>
    </source>
</reference>
<dbReference type="InterPro" id="IPR018039">
    <property type="entry name" value="IF_conserved"/>
</dbReference>
<dbReference type="FunFam" id="1.20.5.170:FF:000002">
    <property type="entry name" value="Type I keratin KA11"/>
    <property type="match status" value="1"/>
</dbReference>
<keyword evidence="7" id="KW-1185">Reference proteome</keyword>
<dbReference type="GO" id="GO:0005882">
    <property type="term" value="C:intermediate filament"/>
    <property type="evidence" value="ECO:0007669"/>
    <property type="project" value="UniProtKB-KW"/>
</dbReference>
<feature type="coiled-coil region" evidence="5">
    <location>
        <begin position="344"/>
        <end position="378"/>
    </location>
</feature>
<dbReference type="InterPro" id="IPR039008">
    <property type="entry name" value="IF_rod_dom"/>
</dbReference>
<dbReference type="PANTHER" id="PTHR23239:SF180">
    <property type="entry name" value="KERATIN, TYPE I CYTOSKELETAL 17"/>
    <property type="match status" value="1"/>
</dbReference>
<keyword evidence="1" id="KW-0416">Keratin</keyword>
<evidence type="ECO:0000313" key="8">
    <source>
        <dbReference type="RefSeq" id="XP_054851598.1"/>
    </source>
</evidence>
<dbReference type="GO" id="GO:0045109">
    <property type="term" value="P:intermediate filament organization"/>
    <property type="evidence" value="ECO:0007669"/>
    <property type="project" value="TreeGrafter"/>
</dbReference>
<dbReference type="RefSeq" id="XP_054851598.1">
    <property type="nucleotide sequence ID" value="XM_054995623.1"/>
</dbReference>
<keyword evidence="2 4" id="KW-0403">Intermediate filament</keyword>
<evidence type="ECO:0000256" key="3">
    <source>
        <dbReference type="ARBA" id="ARBA00023054"/>
    </source>
</evidence>
<accession>A0AA97LD91</accession>
<evidence type="ECO:0000256" key="4">
    <source>
        <dbReference type="RuleBase" id="RU000685"/>
    </source>
</evidence>
<dbReference type="Gene3D" id="1.20.5.170">
    <property type="match status" value="1"/>
</dbReference>
<gene>
    <name evidence="8" type="primary">LOC129340690</name>
</gene>
<dbReference type="PRINTS" id="PR01248">
    <property type="entry name" value="TYPE1KERATIN"/>
</dbReference>
<sequence>MTAFSSRSRSFSGGVQGPRGGSLLALAGSQSMSNVFGGSGITSGFLSLAKDGLMRRYGQETNILDINEKGTMQNLNDRLAAYLERVRSLEDSNRDLEQHIRETYAKRASTGPPDLSGYFSTASELRAKIQEEALRNAGLLLQIDNAKLAADDFRVKLESELAVRLSVEGDLGGLRKALEELNASRASLQVQVDNLQEELAFLKRNHQEEVGSLQGRLGGTINVEVDSMPGIDLQKILAEIRDQYEEVMEKNRQEAEALHKAQCDAISREVAISTEALQAAQMKIMELKRLLQALEIELQSLRSTKVALEGTLAETESRYGMELSQLRDLVAAREAELLQLRSDAQNQAEDHKRLMDIKTRLEQEIATYRRLLEGSEAEPPHTPEPSASRRVKTLIEELVDGKVVSSRVEEVEHKL</sequence>